<organism evidence="2 3">
    <name type="scientific">Phialemonium thermophilum</name>
    <dbReference type="NCBI Taxonomy" id="223376"/>
    <lineage>
        <taxon>Eukaryota</taxon>
        <taxon>Fungi</taxon>
        <taxon>Dikarya</taxon>
        <taxon>Ascomycota</taxon>
        <taxon>Pezizomycotina</taxon>
        <taxon>Sordariomycetes</taxon>
        <taxon>Sordariomycetidae</taxon>
        <taxon>Cephalothecales</taxon>
        <taxon>Cephalothecaceae</taxon>
        <taxon>Phialemonium</taxon>
    </lineage>
</organism>
<feature type="compositionally biased region" description="Polar residues" evidence="1">
    <location>
        <begin position="149"/>
        <end position="162"/>
    </location>
</feature>
<feature type="region of interest" description="Disordered" evidence="1">
    <location>
        <begin position="63"/>
        <end position="82"/>
    </location>
</feature>
<proteinExistence type="predicted"/>
<keyword evidence="3" id="KW-1185">Reference proteome</keyword>
<sequence length="196" mass="21332">MHTAPSSTGRQRSTSKRKSWWPGVSIRLMVLGSAPGGSSARGGQWKVMAADWMVMPFSRSRGRKSVTVSPWSTSGDRDQSCGRDLEWEERGKHKTGRRKKSIRPYRVDMRDDANVPDVAQFGIVCRVRLSRLAASAAPARVRETRDSSGRSGPSQQAQQLSLPGTARAAMGRGQHSNVDSLGTGQHAGSGAWQSEK</sequence>
<name>A0ABR3VSF1_9PEZI</name>
<evidence type="ECO:0000313" key="3">
    <source>
        <dbReference type="Proteomes" id="UP001586593"/>
    </source>
</evidence>
<dbReference type="Proteomes" id="UP001586593">
    <property type="component" value="Unassembled WGS sequence"/>
</dbReference>
<protein>
    <submittedName>
        <fullName evidence="2">Uncharacterized protein</fullName>
    </submittedName>
</protein>
<feature type="compositionally biased region" description="Polar residues" evidence="1">
    <location>
        <begin position="174"/>
        <end position="183"/>
    </location>
</feature>
<comment type="caution">
    <text evidence="2">The sequence shown here is derived from an EMBL/GenBank/DDBJ whole genome shotgun (WGS) entry which is preliminary data.</text>
</comment>
<dbReference type="EMBL" id="JAZHXJ010001598">
    <property type="protein sequence ID" value="KAL1844598.1"/>
    <property type="molecule type" value="Genomic_DNA"/>
</dbReference>
<evidence type="ECO:0000256" key="1">
    <source>
        <dbReference type="SAM" id="MobiDB-lite"/>
    </source>
</evidence>
<reference evidence="2 3" key="1">
    <citation type="journal article" date="2024" name="Commun. Biol.">
        <title>Comparative genomic analysis of thermophilic fungi reveals convergent evolutionary adaptations and gene losses.</title>
        <authorList>
            <person name="Steindorff A.S."/>
            <person name="Aguilar-Pontes M.V."/>
            <person name="Robinson A.J."/>
            <person name="Andreopoulos B."/>
            <person name="LaButti K."/>
            <person name="Kuo A."/>
            <person name="Mondo S."/>
            <person name="Riley R."/>
            <person name="Otillar R."/>
            <person name="Haridas S."/>
            <person name="Lipzen A."/>
            <person name="Grimwood J."/>
            <person name="Schmutz J."/>
            <person name="Clum A."/>
            <person name="Reid I.D."/>
            <person name="Moisan M.C."/>
            <person name="Butler G."/>
            <person name="Nguyen T.T.M."/>
            <person name="Dewar K."/>
            <person name="Conant G."/>
            <person name="Drula E."/>
            <person name="Henrissat B."/>
            <person name="Hansel C."/>
            <person name="Singer S."/>
            <person name="Hutchinson M.I."/>
            <person name="de Vries R.P."/>
            <person name="Natvig D.O."/>
            <person name="Powell A.J."/>
            <person name="Tsang A."/>
            <person name="Grigoriev I.V."/>
        </authorList>
    </citation>
    <scope>NUCLEOTIDE SEQUENCE [LARGE SCALE GENOMIC DNA]</scope>
    <source>
        <strain evidence="2 3">ATCC 24622</strain>
    </source>
</reference>
<gene>
    <name evidence="2" type="ORF">VTK73DRAFT_2184</name>
</gene>
<accession>A0ABR3VSF1</accession>
<feature type="region of interest" description="Disordered" evidence="1">
    <location>
        <begin position="135"/>
        <end position="196"/>
    </location>
</feature>
<evidence type="ECO:0000313" key="2">
    <source>
        <dbReference type="EMBL" id="KAL1844598.1"/>
    </source>
</evidence>